<dbReference type="CDD" id="cd09439">
    <property type="entry name" value="LIM_Mical"/>
    <property type="match status" value="1"/>
</dbReference>
<keyword evidence="9" id="KW-0274">FAD</keyword>
<dbReference type="Pfam" id="PF01494">
    <property type="entry name" value="FAD_binding_3"/>
    <property type="match status" value="1"/>
</dbReference>
<comment type="subcellular location">
    <subcellularLocation>
        <location evidence="3">Cytoplasm</location>
    </subcellularLocation>
    <subcellularLocation>
        <location evidence="2">Nucleus</location>
    </subcellularLocation>
</comment>
<dbReference type="InterPro" id="IPR057494">
    <property type="entry name" value="Rossman_Mical"/>
</dbReference>
<dbReference type="GO" id="GO:0005737">
    <property type="term" value="C:cytoplasm"/>
    <property type="evidence" value="ECO:0007669"/>
    <property type="project" value="UniProtKB-SubCell"/>
</dbReference>
<dbReference type="EMBL" id="DQIR01237902">
    <property type="protein sequence ID" value="HDB93379.1"/>
    <property type="molecule type" value="Transcribed_RNA"/>
</dbReference>
<name>A0A480WC08_PIG</name>
<reference evidence="22" key="1">
    <citation type="journal article" date="2019" name="PeerJ">
        <title>Genes of the pig, Sus scrofa, reconstructed with EvidentialGene.</title>
        <authorList>
            <person name="Gilbert D.G."/>
        </authorList>
    </citation>
    <scope>NUCLEOTIDE SEQUENCE</scope>
</reference>
<feature type="region of interest" description="Disordered" evidence="19">
    <location>
        <begin position="818"/>
        <end position="850"/>
    </location>
</feature>
<dbReference type="Pfam" id="PF00307">
    <property type="entry name" value="CH"/>
    <property type="match status" value="1"/>
</dbReference>
<accession>A0A480WC08</accession>
<keyword evidence="13 22" id="KW-0503">Monooxygenase</keyword>
<keyword evidence="8 18" id="KW-0479">Metal-binding</keyword>
<dbReference type="PRINTS" id="PR00420">
    <property type="entry name" value="RNGMNOXGNASE"/>
</dbReference>
<dbReference type="FunFam" id="3.50.50.60:FF:000004">
    <property type="entry name" value="protein-methionine sulfoxide oxidase MICAL2 isoform X1"/>
    <property type="match status" value="1"/>
</dbReference>
<evidence type="ECO:0000313" key="22">
    <source>
        <dbReference type="EMBL" id="HDB93379.1"/>
    </source>
</evidence>
<evidence type="ECO:0000256" key="18">
    <source>
        <dbReference type="PROSITE-ProRule" id="PRU00125"/>
    </source>
</evidence>
<dbReference type="SUPFAM" id="SSF47576">
    <property type="entry name" value="Calponin-homology domain, CH-domain"/>
    <property type="match status" value="1"/>
</dbReference>
<feature type="compositionally biased region" description="Basic and acidic residues" evidence="19">
    <location>
        <begin position="664"/>
        <end position="676"/>
    </location>
</feature>
<feature type="region of interest" description="Disordered" evidence="19">
    <location>
        <begin position="660"/>
        <end position="711"/>
    </location>
</feature>
<dbReference type="SUPFAM" id="SSF51905">
    <property type="entry name" value="FAD/NAD(P)-binding domain"/>
    <property type="match status" value="1"/>
</dbReference>
<proteinExistence type="inferred from homology"/>
<dbReference type="InterPro" id="IPR050540">
    <property type="entry name" value="F-actin_Monoox_Mical"/>
</dbReference>
<dbReference type="InterPro" id="IPR001715">
    <property type="entry name" value="CH_dom"/>
</dbReference>
<dbReference type="GO" id="GO:0003779">
    <property type="term" value="F:actin binding"/>
    <property type="evidence" value="ECO:0007669"/>
    <property type="project" value="UniProtKB-KW"/>
</dbReference>
<dbReference type="AlphaFoldDB" id="A0A480WC08"/>
<evidence type="ECO:0000256" key="16">
    <source>
        <dbReference type="ARBA" id="ARBA00023242"/>
    </source>
</evidence>
<dbReference type="SUPFAM" id="SSF57716">
    <property type="entry name" value="Glucocorticoid receptor-like (DNA-binding domain)"/>
    <property type="match status" value="2"/>
</dbReference>
<dbReference type="PROSITE" id="PS50023">
    <property type="entry name" value="LIM_DOMAIN_2"/>
    <property type="match status" value="1"/>
</dbReference>
<evidence type="ECO:0000259" key="20">
    <source>
        <dbReference type="PROSITE" id="PS50021"/>
    </source>
</evidence>
<dbReference type="GO" id="GO:0046872">
    <property type="term" value="F:metal ion binding"/>
    <property type="evidence" value="ECO:0007669"/>
    <property type="project" value="UniProtKB-KW"/>
</dbReference>
<dbReference type="Pfam" id="PF25413">
    <property type="entry name" value="Rossman_Mical"/>
    <property type="match status" value="1"/>
</dbReference>
<comment type="catalytic activity">
    <reaction evidence="17">
        <text>L-methionyl-[F-actin] + NADPH + O2 + H(+) = L-methionyl-(R)-S-oxide-[F-actin] + NADP(+) + H2O</text>
        <dbReference type="Rhea" id="RHEA:51308"/>
        <dbReference type="Rhea" id="RHEA-COMP:12953"/>
        <dbReference type="Rhea" id="RHEA-COMP:12956"/>
        <dbReference type="ChEBI" id="CHEBI:15377"/>
        <dbReference type="ChEBI" id="CHEBI:15378"/>
        <dbReference type="ChEBI" id="CHEBI:15379"/>
        <dbReference type="ChEBI" id="CHEBI:16044"/>
        <dbReference type="ChEBI" id="CHEBI:45764"/>
        <dbReference type="ChEBI" id="CHEBI:57783"/>
        <dbReference type="ChEBI" id="CHEBI:58349"/>
        <dbReference type="EC" id="1.14.13.225"/>
    </reaction>
</comment>
<dbReference type="Gene3D" id="3.50.50.60">
    <property type="entry name" value="FAD/NAD(P)-binding domain"/>
    <property type="match status" value="1"/>
</dbReference>
<evidence type="ECO:0000256" key="19">
    <source>
        <dbReference type="SAM" id="MobiDB-lite"/>
    </source>
</evidence>
<keyword evidence="7" id="KW-0285">Flavoprotein</keyword>
<dbReference type="PROSITE" id="PS50021">
    <property type="entry name" value="CH"/>
    <property type="match status" value="1"/>
</dbReference>
<comment type="cofactor">
    <cofactor evidence="1">
        <name>FAD</name>
        <dbReference type="ChEBI" id="CHEBI:57692"/>
    </cofactor>
</comment>
<feature type="compositionally biased region" description="Basic and acidic residues" evidence="19">
    <location>
        <begin position="822"/>
        <end position="844"/>
    </location>
</feature>
<evidence type="ECO:0000256" key="5">
    <source>
        <dbReference type="ARBA" id="ARBA00012709"/>
    </source>
</evidence>
<evidence type="ECO:0000256" key="3">
    <source>
        <dbReference type="ARBA" id="ARBA00004496"/>
    </source>
</evidence>
<dbReference type="EC" id="1.14.13.225" evidence="5"/>
<dbReference type="InterPro" id="IPR002938">
    <property type="entry name" value="FAD-bd"/>
</dbReference>
<evidence type="ECO:0000256" key="4">
    <source>
        <dbReference type="ARBA" id="ARBA00008223"/>
    </source>
</evidence>
<dbReference type="Gene3D" id="2.10.110.10">
    <property type="entry name" value="Cysteine Rich Protein"/>
    <property type="match status" value="1"/>
</dbReference>
<evidence type="ECO:0000256" key="15">
    <source>
        <dbReference type="ARBA" id="ARBA00023203"/>
    </source>
</evidence>
<dbReference type="PANTHER" id="PTHR23167:SF39">
    <property type="entry name" value="[F-ACTIN]-MONOOXYGENASE MICAL2"/>
    <property type="match status" value="1"/>
</dbReference>
<comment type="similarity">
    <text evidence="4">Belongs to the Mical family.</text>
</comment>
<dbReference type="GO" id="GO:0120501">
    <property type="term" value="F:F-actin monooxygenase activity"/>
    <property type="evidence" value="ECO:0007669"/>
    <property type="project" value="UniProtKB-EC"/>
</dbReference>
<feature type="domain" description="Calponin-homology (CH)" evidence="20">
    <location>
        <begin position="516"/>
        <end position="619"/>
    </location>
</feature>
<dbReference type="PROSITE" id="PS00478">
    <property type="entry name" value="LIM_DOMAIN_1"/>
    <property type="match status" value="1"/>
</dbReference>
<dbReference type="SMART" id="SM00132">
    <property type="entry name" value="LIM"/>
    <property type="match status" value="1"/>
</dbReference>
<evidence type="ECO:0000256" key="7">
    <source>
        <dbReference type="ARBA" id="ARBA00022630"/>
    </source>
</evidence>
<keyword evidence="16" id="KW-0539">Nucleus</keyword>
<evidence type="ECO:0000256" key="13">
    <source>
        <dbReference type="ARBA" id="ARBA00023033"/>
    </source>
</evidence>
<evidence type="ECO:0000256" key="12">
    <source>
        <dbReference type="ARBA" id="ARBA00023002"/>
    </source>
</evidence>
<dbReference type="EMBL" id="DQIR01253224">
    <property type="protein sequence ID" value="HDC08702.1"/>
    <property type="molecule type" value="Transcribed_RNA"/>
</dbReference>
<evidence type="ECO:0000256" key="9">
    <source>
        <dbReference type="ARBA" id="ARBA00022827"/>
    </source>
</evidence>
<protein>
    <recommendedName>
        <fullName evidence="5">F-actin monooxygenase</fullName>
        <ecNumber evidence="5">1.14.13.225</ecNumber>
    </recommendedName>
</protein>
<keyword evidence="11" id="KW-0521">NADP</keyword>
<dbReference type="Gene3D" id="1.10.418.10">
    <property type="entry name" value="Calponin-like domain"/>
    <property type="match status" value="1"/>
</dbReference>
<organism evidence="22">
    <name type="scientific">Sus scrofa</name>
    <name type="common">Pig</name>
    <dbReference type="NCBI Taxonomy" id="9823"/>
    <lineage>
        <taxon>Eukaryota</taxon>
        <taxon>Metazoa</taxon>
        <taxon>Chordata</taxon>
        <taxon>Craniata</taxon>
        <taxon>Vertebrata</taxon>
        <taxon>Euteleostomi</taxon>
        <taxon>Mammalia</taxon>
        <taxon>Eutheria</taxon>
        <taxon>Laurasiatheria</taxon>
        <taxon>Artiodactyla</taxon>
        <taxon>Suina</taxon>
        <taxon>Suidae</taxon>
        <taxon>Sus</taxon>
    </lineage>
</organism>
<keyword evidence="10 18" id="KW-0862">Zinc</keyword>
<keyword evidence="15" id="KW-0009">Actin-binding</keyword>
<dbReference type="InterPro" id="IPR001781">
    <property type="entry name" value="Znf_LIM"/>
</dbReference>
<evidence type="ECO:0000256" key="1">
    <source>
        <dbReference type="ARBA" id="ARBA00001974"/>
    </source>
</evidence>
<dbReference type="GO" id="GO:0005634">
    <property type="term" value="C:nucleus"/>
    <property type="evidence" value="ECO:0007669"/>
    <property type="project" value="UniProtKB-SubCell"/>
</dbReference>
<keyword evidence="12" id="KW-0560">Oxidoreductase</keyword>
<keyword evidence="6" id="KW-0963">Cytoplasm</keyword>
<dbReference type="SMART" id="SM00033">
    <property type="entry name" value="CH"/>
    <property type="match status" value="1"/>
</dbReference>
<evidence type="ECO:0000256" key="6">
    <source>
        <dbReference type="ARBA" id="ARBA00022490"/>
    </source>
</evidence>
<evidence type="ECO:0000256" key="2">
    <source>
        <dbReference type="ARBA" id="ARBA00004123"/>
    </source>
</evidence>
<evidence type="ECO:0000256" key="10">
    <source>
        <dbReference type="ARBA" id="ARBA00022833"/>
    </source>
</evidence>
<evidence type="ECO:0000256" key="17">
    <source>
        <dbReference type="ARBA" id="ARBA00049522"/>
    </source>
</evidence>
<evidence type="ECO:0000256" key="11">
    <source>
        <dbReference type="ARBA" id="ARBA00022857"/>
    </source>
</evidence>
<dbReference type="InterPro" id="IPR036188">
    <property type="entry name" value="FAD/NAD-bd_sf"/>
</dbReference>
<dbReference type="InterPro" id="IPR036872">
    <property type="entry name" value="CH_dom_sf"/>
</dbReference>
<feature type="domain" description="LIM zinc-binding" evidence="21">
    <location>
        <begin position="751"/>
        <end position="813"/>
    </location>
</feature>
<dbReference type="Pfam" id="PF00412">
    <property type="entry name" value="LIM"/>
    <property type="match status" value="1"/>
</dbReference>
<dbReference type="FunFam" id="1.10.418.10:FF:000026">
    <property type="entry name" value="protein-methionine sulfoxide oxidase MICAL3 isoform X1"/>
    <property type="match status" value="1"/>
</dbReference>
<sequence length="960" mass="109993">MGENEDEKQTQAGQVFENFVQASTCKGTLQAFNILTRHLDLDPLDHRNFYSKLKSKVTTWKAKALWYKLDKRGSHKEYKRGKSCMNTKCLIIGGGPCGLRTAIELAYLGAKVVVVEKRDTFSRNNVLHLWPFTIHDLRGLGAKKFYGKFCAGSIDHISIRQLQLILFKVALLLGVEIHVNVEFVKVLEPPEDQENQKIGWRAEFLPADHSLSEFEFDVIIGADGRRNTLEGFRRKEFRGKLAIAITANFINRNSTAEAKVEEISGVAFIFNQKFFQDLKEETGIDLENIVYYKDCTHYFVMTAKKQSLLDKGVIINDYIDTEMLLCAENVNQDNLLSYAREAADFATNYQLPSLDFAMNHYGQPDVAMFDFTSMYASENAALVRERQSHQLLVALVGDSLLEPFWPMGTGCARGFLAAFDTAWMVKSWDQGTPPLELLAERESLYRLLPQTTPENINKNFEQYTLDPGTRYPNLNSNCVRPHQVKHLYITKELHQCPLERLGSVRRSVGLSRRESDIRPSKLLTWCQQQTEGYQHVNVTDLTTSWRSGLALCAIIHRFRPELINFDALNEDDAVENNQLAFDVAEREFGIPPVTTGKEMASAQEPDKLSMVLYLSKFYELFRGTPLRPVDSWRKNYRENADLSLAKSSMSHNYLNLTFPRKRTPRVDSRMEENDMNKRRRKGFNNLDEPSAFSSQSLGSNQEGGKEGGNQNKVKSMASQLLAKFEENSRNPTLLRQESIRKVFPLNLGGSDTCYFCKKRVYVMQRLSAEGHFFHRECFRCSVCGTTLRLAAYAFDGDEGKFFCKPHFVHCKTNSQQRKRRAELKQQKEEEGMWKEQEAPRRDPPPESSCAAAAISMPEGSPPGIPNSFFRKALSWSLRLPWGLFHLPRRLLNWIQGLLRAASQHIRDNAYNYCYTYELLSLGLPLLWVFSEALASMYRESEESLESIRDWLLGCFPDKLH</sequence>
<evidence type="ECO:0000256" key="8">
    <source>
        <dbReference type="ARBA" id="ARBA00022723"/>
    </source>
</evidence>
<evidence type="ECO:0000259" key="21">
    <source>
        <dbReference type="PROSITE" id="PS50023"/>
    </source>
</evidence>
<dbReference type="PANTHER" id="PTHR23167">
    <property type="entry name" value="CALPONIN HOMOLOGY DOMAIN-CONTAINING PROTEIN DDB_G0272472-RELATED"/>
    <property type="match status" value="1"/>
</dbReference>
<dbReference type="FunFam" id="2.10.110.10:FF:000043">
    <property type="entry name" value="protein-methionine sulfoxide oxidase MICAL3 isoform X2"/>
    <property type="match status" value="1"/>
</dbReference>
<keyword evidence="14 18" id="KW-0440">LIM domain</keyword>
<dbReference type="GO" id="GO:0071949">
    <property type="term" value="F:FAD binding"/>
    <property type="evidence" value="ECO:0007669"/>
    <property type="project" value="InterPro"/>
</dbReference>
<dbReference type="GO" id="GO:0030042">
    <property type="term" value="P:actin filament depolymerization"/>
    <property type="evidence" value="ECO:0007669"/>
    <property type="project" value="UniProtKB-ARBA"/>
</dbReference>
<evidence type="ECO:0000256" key="14">
    <source>
        <dbReference type="ARBA" id="ARBA00023038"/>
    </source>
</evidence>